<accession>A0AA36CXI5</accession>
<keyword evidence="4" id="KW-1185">Reference proteome</keyword>
<evidence type="ECO:0000256" key="1">
    <source>
        <dbReference type="SAM" id="MobiDB-lite"/>
    </source>
</evidence>
<dbReference type="EMBL" id="CATQJA010002642">
    <property type="protein sequence ID" value="CAJ0576142.1"/>
    <property type="molecule type" value="Genomic_DNA"/>
</dbReference>
<protein>
    <recommendedName>
        <fullName evidence="2">F-box domain-containing protein</fullName>
    </recommendedName>
</protein>
<reference evidence="3" key="1">
    <citation type="submission" date="2023-06" db="EMBL/GenBank/DDBJ databases">
        <authorList>
            <person name="Delattre M."/>
        </authorList>
    </citation>
    <scope>NUCLEOTIDE SEQUENCE</scope>
    <source>
        <strain evidence="3">AF72</strain>
    </source>
</reference>
<feature type="domain" description="F-box" evidence="2">
    <location>
        <begin position="2"/>
        <end position="49"/>
    </location>
</feature>
<evidence type="ECO:0000259" key="2">
    <source>
        <dbReference type="PROSITE" id="PS50181"/>
    </source>
</evidence>
<proteinExistence type="predicted"/>
<feature type="compositionally biased region" description="Acidic residues" evidence="1">
    <location>
        <begin position="355"/>
        <end position="382"/>
    </location>
</feature>
<evidence type="ECO:0000313" key="3">
    <source>
        <dbReference type="EMBL" id="CAJ0576142.1"/>
    </source>
</evidence>
<feature type="non-terminal residue" evidence="3">
    <location>
        <position position="1"/>
    </location>
</feature>
<gene>
    <name evidence="3" type="ORF">MSPICULIGERA_LOCUS14441</name>
</gene>
<sequence>MPFDFETLPLEIQERIFAKLSLPDRLGLRHSNRLLRRKIGNFGYLPNRLDSLEAEENGKWLDLQRGNETIRAEAKSYSFQSTSILLDQPIRESTFIYLPPQGTARLFREVLKNLLARSLRLFVDPFQPKNPRSADRLNLKHVENVQLRFPCVDDLPVMLGRLVGSRIERLHIHQDFCCHSEIPPYCACRHFDTEKLSAILCDAKIPSTSTLCFSLRQPRQILLPNGQLVQRKIDFLKLRRDTLDVFMPGVDISACLQKIRNEEASYRFKSLILRPVDQISLDHLKGPETTSFEESKTGIYRIAISSFYLHVERLVEYPEDKEVSKNAQNPEENLLEPEKEHDWAEESEESRIHDDDSESEPDSEDDVVQEEDEDETEVEEGR</sequence>
<evidence type="ECO:0000313" key="4">
    <source>
        <dbReference type="Proteomes" id="UP001177023"/>
    </source>
</evidence>
<comment type="caution">
    <text evidence="3">The sequence shown here is derived from an EMBL/GenBank/DDBJ whole genome shotgun (WGS) entry which is preliminary data.</text>
</comment>
<feature type="region of interest" description="Disordered" evidence="1">
    <location>
        <begin position="320"/>
        <end position="382"/>
    </location>
</feature>
<name>A0AA36CXI5_9BILA</name>
<dbReference type="AlphaFoldDB" id="A0AA36CXI5"/>
<dbReference type="PROSITE" id="PS50181">
    <property type="entry name" value="FBOX"/>
    <property type="match status" value="1"/>
</dbReference>
<feature type="compositionally biased region" description="Basic and acidic residues" evidence="1">
    <location>
        <begin position="336"/>
        <end position="354"/>
    </location>
</feature>
<dbReference type="InterPro" id="IPR001810">
    <property type="entry name" value="F-box_dom"/>
</dbReference>
<organism evidence="3 4">
    <name type="scientific">Mesorhabditis spiculigera</name>
    <dbReference type="NCBI Taxonomy" id="96644"/>
    <lineage>
        <taxon>Eukaryota</taxon>
        <taxon>Metazoa</taxon>
        <taxon>Ecdysozoa</taxon>
        <taxon>Nematoda</taxon>
        <taxon>Chromadorea</taxon>
        <taxon>Rhabditida</taxon>
        <taxon>Rhabditina</taxon>
        <taxon>Rhabditomorpha</taxon>
        <taxon>Rhabditoidea</taxon>
        <taxon>Rhabditidae</taxon>
        <taxon>Mesorhabditinae</taxon>
        <taxon>Mesorhabditis</taxon>
    </lineage>
</organism>
<dbReference type="Proteomes" id="UP001177023">
    <property type="component" value="Unassembled WGS sequence"/>
</dbReference>